<dbReference type="EMBL" id="JBHSSD010000010">
    <property type="protein sequence ID" value="MFC6163649.1"/>
    <property type="molecule type" value="Genomic_DNA"/>
</dbReference>
<gene>
    <name evidence="2" type="ORF">ACFP3T_03045</name>
</gene>
<feature type="signal peptide" evidence="1">
    <location>
        <begin position="1"/>
        <end position="25"/>
    </location>
</feature>
<dbReference type="RefSeq" id="WP_137641313.1">
    <property type="nucleotide sequence ID" value="NZ_BJDK01000050.1"/>
</dbReference>
<reference evidence="3" key="1">
    <citation type="journal article" date="2019" name="Int. J. Syst. Evol. Microbiol.">
        <title>The Global Catalogue of Microorganisms (GCM) 10K type strain sequencing project: providing services to taxonomists for standard genome sequencing and annotation.</title>
        <authorList>
            <consortium name="The Broad Institute Genomics Platform"/>
            <consortium name="The Broad Institute Genome Sequencing Center for Infectious Disease"/>
            <person name="Wu L."/>
            <person name="Ma J."/>
        </authorList>
    </citation>
    <scope>NUCLEOTIDE SEQUENCE [LARGE SCALE GENOMIC DNA]</scope>
    <source>
        <strain evidence="3">CCM 8932</strain>
    </source>
</reference>
<evidence type="ECO:0000313" key="3">
    <source>
        <dbReference type="Proteomes" id="UP001596253"/>
    </source>
</evidence>
<dbReference type="Proteomes" id="UP001596253">
    <property type="component" value="Unassembled WGS sequence"/>
</dbReference>
<proteinExistence type="predicted"/>
<protein>
    <submittedName>
        <fullName evidence="2">Uncharacterized protein</fullName>
    </submittedName>
</protein>
<keyword evidence="1" id="KW-0732">Signal</keyword>
<name>A0ABW1R1G2_9LACO</name>
<comment type="caution">
    <text evidence="2">The sequence shown here is derived from an EMBL/GenBank/DDBJ whole genome shotgun (WGS) entry which is preliminary data.</text>
</comment>
<evidence type="ECO:0000313" key="2">
    <source>
        <dbReference type="EMBL" id="MFC6163649.1"/>
    </source>
</evidence>
<feature type="chain" id="PRO_5045810781" evidence="1">
    <location>
        <begin position="26"/>
        <end position="122"/>
    </location>
</feature>
<evidence type="ECO:0000256" key="1">
    <source>
        <dbReference type="SAM" id="SignalP"/>
    </source>
</evidence>
<organism evidence="2 3">
    <name type="scientific">Lactiplantibacillus dongliensis</name>
    <dbReference type="NCBI Taxonomy" id="2559919"/>
    <lineage>
        <taxon>Bacteria</taxon>
        <taxon>Bacillati</taxon>
        <taxon>Bacillota</taxon>
        <taxon>Bacilli</taxon>
        <taxon>Lactobacillales</taxon>
        <taxon>Lactobacillaceae</taxon>
        <taxon>Lactiplantibacillus</taxon>
    </lineage>
</organism>
<accession>A0ABW1R1G2</accession>
<keyword evidence="3" id="KW-1185">Reference proteome</keyword>
<sequence length="122" mass="13318">MLIRRLWLVVTAILLCSLTTISGQANVEKNLVVSNSNAITLSQPLSQRLRANQNLMPNLVANVVVNDADSTSDDSKIGDEGVFGTCHWIQYNNGLVTFDGGERGSQIQGAFLIDLKLELLNF</sequence>